<evidence type="ECO:0000256" key="3">
    <source>
        <dbReference type="ARBA" id="ARBA00022741"/>
    </source>
</evidence>
<dbReference type="GO" id="GO:0015807">
    <property type="term" value="P:L-amino acid transport"/>
    <property type="evidence" value="ECO:0007669"/>
    <property type="project" value="TreeGrafter"/>
</dbReference>
<dbReference type="GO" id="GO:0015658">
    <property type="term" value="F:branched-chain amino acid transmembrane transporter activity"/>
    <property type="evidence" value="ECO:0007669"/>
    <property type="project" value="TreeGrafter"/>
</dbReference>
<comment type="similarity">
    <text evidence="1">Belongs to the ABC transporter superfamily.</text>
</comment>
<gene>
    <name evidence="7" type="ORF">H8D96_17645</name>
</gene>
<dbReference type="EMBL" id="JACNIG010000328">
    <property type="protein sequence ID" value="MBC8433737.1"/>
    <property type="molecule type" value="Genomic_DNA"/>
</dbReference>
<organism evidence="7 8">
    <name type="scientific">Candidatus Desulfatibia vada</name>
    <dbReference type="NCBI Taxonomy" id="2841696"/>
    <lineage>
        <taxon>Bacteria</taxon>
        <taxon>Pseudomonadati</taxon>
        <taxon>Thermodesulfobacteriota</taxon>
        <taxon>Desulfobacteria</taxon>
        <taxon>Desulfobacterales</taxon>
        <taxon>Desulfobacterales incertae sedis</taxon>
        <taxon>Candidatus Desulfatibia</taxon>
    </lineage>
</organism>
<keyword evidence="5" id="KW-0029">Amino-acid transport</keyword>
<keyword evidence="3" id="KW-0547">Nucleotide-binding</keyword>
<dbReference type="CDD" id="cd03224">
    <property type="entry name" value="ABC_TM1139_LivF_branched"/>
    <property type="match status" value="1"/>
</dbReference>
<protein>
    <submittedName>
        <fullName evidence="7">ABC transporter ATP-binding protein</fullName>
    </submittedName>
</protein>
<feature type="domain" description="ABC transporter" evidence="6">
    <location>
        <begin position="2"/>
        <end position="235"/>
    </location>
</feature>
<dbReference type="AlphaFoldDB" id="A0A8J6P6R1"/>
<sequence length="235" mass="25674">MLFIKDLESGYGPMQVLWKPSLQVKKGTITALLGPNGVGKSTLLSTVLGSVEPWGGKIHYKGEDVTSAPTHKKVEMGLALVPEGKHLFPNMSVYENLAMGAYLKKALVHKDESIELVYSLFPRLKERSKQLAGSLSGGEQQMVTIGRALMTKPQLIMLDEPSQGLAPLLVQLVFETIEKMKEEIGLTILLVEQNADAALNASDYVYILHEGMIKAEGKPDDIKGSPDIREAYLGI</sequence>
<dbReference type="GO" id="GO:0016887">
    <property type="term" value="F:ATP hydrolysis activity"/>
    <property type="evidence" value="ECO:0007669"/>
    <property type="project" value="InterPro"/>
</dbReference>
<proteinExistence type="inferred from homology"/>
<dbReference type="InterPro" id="IPR027417">
    <property type="entry name" value="P-loop_NTPase"/>
</dbReference>
<comment type="caution">
    <text evidence="7">The sequence shown here is derived from an EMBL/GenBank/DDBJ whole genome shotgun (WGS) entry which is preliminary data.</text>
</comment>
<evidence type="ECO:0000256" key="5">
    <source>
        <dbReference type="ARBA" id="ARBA00022970"/>
    </source>
</evidence>
<reference evidence="7 8" key="1">
    <citation type="submission" date="2020-08" db="EMBL/GenBank/DDBJ databases">
        <title>Bridging the membrane lipid divide: bacteria of the FCB group superphylum have the potential to synthesize archaeal ether lipids.</title>
        <authorList>
            <person name="Villanueva L."/>
            <person name="Von Meijenfeldt F.A.B."/>
            <person name="Westbye A.B."/>
            <person name="Yadav S."/>
            <person name="Hopmans E.C."/>
            <person name="Dutilh B.E."/>
            <person name="Sinninghe Damste J.S."/>
        </authorList>
    </citation>
    <scope>NUCLEOTIDE SEQUENCE [LARGE SCALE GENOMIC DNA]</scope>
    <source>
        <strain evidence="7">NIOZ-UU17</strain>
    </source>
</reference>
<name>A0A8J6P6R1_9BACT</name>
<dbReference type="PANTHER" id="PTHR43820:SF4">
    <property type="entry name" value="HIGH-AFFINITY BRANCHED-CHAIN AMINO ACID TRANSPORT ATP-BINDING PROTEIN LIVF"/>
    <property type="match status" value="1"/>
</dbReference>
<accession>A0A8J6P6R1</accession>
<dbReference type="Proteomes" id="UP000605201">
    <property type="component" value="Unassembled WGS sequence"/>
</dbReference>
<dbReference type="SUPFAM" id="SSF52540">
    <property type="entry name" value="P-loop containing nucleoside triphosphate hydrolases"/>
    <property type="match status" value="1"/>
</dbReference>
<keyword evidence="2" id="KW-0813">Transport</keyword>
<evidence type="ECO:0000313" key="8">
    <source>
        <dbReference type="Proteomes" id="UP000605201"/>
    </source>
</evidence>
<evidence type="ECO:0000259" key="6">
    <source>
        <dbReference type="PROSITE" id="PS50893"/>
    </source>
</evidence>
<dbReference type="InterPro" id="IPR003593">
    <property type="entry name" value="AAA+_ATPase"/>
</dbReference>
<keyword evidence="4 7" id="KW-0067">ATP-binding</keyword>
<evidence type="ECO:0000256" key="2">
    <source>
        <dbReference type="ARBA" id="ARBA00022448"/>
    </source>
</evidence>
<dbReference type="InterPro" id="IPR052156">
    <property type="entry name" value="BCAA_Transport_ATP-bd_LivF"/>
</dbReference>
<dbReference type="SMART" id="SM00382">
    <property type="entry name" value="AAA"/>
    <property type="match status" value="1"/>
</dbReference>
<dbReference type="PANTHER" id="PTHR43820">
    <property type="entry name" value="HIGH-AFFINITY BRANCHED-CHAIN AMINO ACID TRANSPORT ATP-BINDING PROTEIN LIVF"/>
    <property type="match status" value="1"/>
</dbReference>
<dbReference type="PROSITE" id="PS50893">
    <property type="entry name" value="ABC_TRANSPORTER_2"/>
    <property type="match status" value="1"/>
</dbReference>
<dbReference type="GO" id="GO:0005524">
    <property type="term" value="F:ATP binding"/>
    <property type="evidence" value="ECO:0007669"/>
    <property type="project" value="UniProtKB-KW"/>
</dbReference>
<dbReference type="InterPro" id="IPR003439">
    <property type="entry name" value="ABC_transporter-like_ATP-bd"/>
</dbReference>
<evidence type="ECO:0000313" key="7">
    <source>
        <dbReference type="EMBL" id="MBC8433737.1"/>
    </source>
</evidence>
<evidence type="ECO:0000256" key="1">
    <source>
        <dbReference type="ARBA" id="ARBA00005417"/>
    </source>
</evidence>
<evidence type="ECO:0000256" key="4">
    <source>
        <dbReference type="ARBA" id="ARBA00022840"/>
    </source>
</evidence>
<dbReference type="Gene3D" id="3.40.50.300">
    <property type="entry name" value="P-loop containing nucleotide triphosphate hydrolases"/>
    <property type="match status" value="1"/>
</dbReference>
<dbReference type="InterPro" id="IPR017871">
    <property type="entry name" value="ABC_transporter-like_CS"/>
</dbReference>
<dbReference type="Pfam" id="PF00005">
    <property type="entry name" value="ABC_tran"/>
    <property type="match status" value="1"/>
</dbReference>
<dbReference type="PROSITE" id="PS00211">
    <property type="entry name" value="ABC_TRANSPORTER_1"/>
    <property type="match status" value="1"/>
</dbReference>